<evidence type="ECO:0008006" key="5">
    <source>
        <dbReference type="Google" id="ProtNLM"/>
    </source>
</evidence>
<evidence type="ECO:0000256" key="2">
    <source>
        <dbReference type="SAM" id="SignalP"/>
    </source>
</evidence>
<organism evidence="3 4">
    <name type="scientific">Geosporobacter subterraneus DSM 17957</name>
    <dbReference type="NCBI Taxonomy" id="1121919"/>
    <lineage>
        <taxon>Bacteria</taxon>
        <taxon>Bacillati</taxon>
        <taxon>Bacillota</taxon>
        <taxon>Clostridia</taxon>
        <taxon>Peptostreptococcales</taxon>
        <taxon>Thermotaleaceae</taxon>
        <taxon>Geosporobacter</taxon>
    </lineage>
</organism>
<name>A0A1M6EW90_9FIRM</name>
<accession>A0A1M6EW90</accession>
<protein>
    <recommendedName>
        <fullName evidence="5">Lipoprotein</fullName>
    </recommendedName>
</protein>
<dbReference type="OrthoDB" id="1787414at2"/>
<evidence type="ECO:0000256" key="1">
    <source>
        <dbReference type="SAM" id="MobiDB-lite"/>
    </source>
</evidence>
<dbReference type="AlphaFoldDB" id="A0A1M6EW90"/>
<feature type="chain" id="PRO_5039186254" description="Lipoprotein" evidence="2">
    <location>
        <begin position="22"/>
        <end position="200"/>
    </location>
</feature>
<feature type="region of interest" description="Disordered" evidence="1">
    <location>
        <begin position="27"/>
        <end position="63"/>
    </location>
</feature>
<feature type="compositionally biased region" description="Polar residues" evidence="1">
    <location>
        <begin position="31"/>
        <end position="58"/>
    </location>
</feature>
<feature type="signal peptide" evidence="2">
    <location>
        <begin position="1"/>
        <end position="21"/>
    </location>
</feature>
<evidence type="ECO:0000313" key="3">
    <source>
        <dbReference type="EMBL" id="SHI89757.1"/>
    </source>
</evidence>
<sequence length="200" mass="20924">MKNAITLSILGLLSISLLFTACGKTDASVDQPAQTNPETQSQQAANPQGSNDQNNRPQFQRPDLYGRVKSIIGNEVLLELAEMPERSSGTSPGDGASPGGVRQSGGGGAMTAGGAMPAIPGGGGGPMLSGSGQQRTARALNLTGETKTILIPVGIPIISFGQNTQKELDLADIYQGMMMQIWLDPNDKEMITQVRVMQGR</sequence>
<gene>
    <name evidence="3" type="ORF">SAMN02745975_00854</name>
</gene>
<evidence type="ECO:0000313" key="4">
    <source>
        <dbReference type="Proteomes" id="UP000184536"/>
    </source>
</evidence>
<feature type="compositionally biased region" description="Gly residues" evidence="1">
    <location>
        <begin position="96"/>
        <end position="110"/>
    </location>
</feature>
<feature type="region of interest" description="Disordered" evidence="1">
    <location>
        <begin position="84"/>
        <end position="110"/>
    </location>
</feature>
<reference evidence="4" key="1">
    <citation type="submission" date="2016-11" db="EMBL/GenBank/DDBJ databases">
        <authorList>
            <person name="Varghese N."/>
            <person name="Submissions S."/>
        </authorList>
    </citation>
    <scope>NUCLEOTIDE SEQUENCE [LARGE SCALE GENOMIC DNA]</scope>
    <source>
        <strain evidence="4">DSM 17957</strain>
    </source>
</reference>
<dbReference type="Proteomes" id="UP000184536">
    <property type="component" value="Unassembled WGS sequence"/>
</dbReference>
<dbReference type="RefSeq" id="WP_110940125.1">
    <property type="nucleotide sequence ID" value="NZ_FQZV01000009.1"/>
</dbReference>
<proteinExistence type="predicted"/>
<keyword evidence="2" id="KW-0732">Signal</keyword>
<dbReference type="STRING" id="1121919.SAMN02745975_00854"/>
<keyword evidence="4" id="KW-1185">Reference proteome</keyword>
<dbReference type="EMBL" id="FQZV01000009">
    <property type="protein sequence ID" value="SHI89757.1"/>
    <property type="molecule type" value="Genomic_DNA"/>
</dbReference>
<dbReference type="PROSITE" id="PS51257">
    <property type="entry name" value="PROKAR_LIPOPROTEIN"/>
    <property type="match status" value="1"/>
</dbReference>